<name>A0ABU8VNM3_9BURK</name>
<dbReference type="InterPro" id="IPR050921">
    <property type="entry name" value="T4SS_GSP_E_ATPase"/>
</dbReference>
<evidence type="ECO:0000256" key="3">
    <source>
        <dbReference type="SAM" id="MobiDB-lite"/>
    </source>
</evidence>
<gene>
    <name evidence="5" type="primary">virB11</name>
    <name evidence="5" type="ORF">WKW77_29575</name>
</gene>
<dbReference type="PANTHER" id="PTHR30486:SF6">
    <property type="entry name" value="TYPE IV PILUS RETRACTATION ATPASE PILT"/>
    <property type="match status" value="1"/>
</dbReference>
<keyword evidence="2" id="KW-0547">Nucleotide-binding</keyword>
<feature type="region of interest" description="Disordered" evidence="3">
    <location>
        <begin position="1"/>
        <end position="32"/>
    </location>
</feature>
<dbReference type="InterPro" id="IPR001482">
    <property type="entry name" value="T2SS/T4SS_dom"/>
</dbReference>
<dbReference type="PANTHER" id="PTHR30486">
    <property type="entry name" value="TWITCHING MOTILITY PROTEIN PILT"/>
    <property type="match status" value="1"/>
</dbReference>
<feature type="domain" description="Bacterial type II secretion system protein E" evidence="4">
    <location>
        <begin position="43"/>
        <end position="325"/>
    </location>
</feature>
<dbReference type="EMBL" id="JBBKZU010000018">
    <property type="protein sequence ID" value="MEJ8815250.1"/>
    <property type="molecule type" value="Genomic_DNA"/>
</dbReference>
<dbReference type="Gene3D" id="3.30.450.90">
    <property type="match status" value="1"/>
</dbReference>
<dbReference type="Proteomes" id="UP001365846">
    <property type="component" value="Unassembled WGS sequence"/>
</dbReference>
<keyword evidence="6" id="KW-1185">Reference proteome</keyword>
<dbReference type="SUPFAM" id="SSF52540">
    <property type="entry name" value="P-loop containing nucleoside triphosphate hydrolases"/>
    <property type="match status" value="1"/>
</dbReference>
<evidence type="ECO:0000256" key="1">
    <source>
        <dbReference type="ARBA" id="ARBA00006611"/>
    </source>
</evidence>
<evidence type="ECO:0000313" key="6">
    <source>
        <dbReference type="Proteomes" id="UP001365846"/>
    </source>
</evidence>
<reference evidence="5 6" key="1">
    <citation type="submission" date="2024-03" db="EMBL/GenBank/DDBJ databases">
        <title>Novel species of the genus Variovorax.</title>
        <authorList>
            <person name="Liu Q."/>
            <person name="Xin Y.-H."/>
        </authorList>
    </citation>
    <scope>NUCLEOTIDE SEQUENCE [LARGE SCALE GENOMIC DNA]</scope>
    <source>
        <strain evidence="5 6">KACC 18899</strain>
    </source>
</reference>
<comment type="caution">
    <text evidence="5">The sequence shown here is derived from an EMBL/GenBank/DDBJ whole genome shotgun (WGS) entry which is preliminary data.</text>
</comment>
<keyword evidence="2" id="KW-0997">Cell inner membrane</keyword>
<evidence type="ECO:0000256" key="2">
    <source>
        <dbReference type="RuleBase" id="RU366071"/>
    </source>
</evidence>
<comment type="function">
    <text evidence="2">Part of the Type IV secretion system.</text>
</comment>
<keyword evidence="2" id="KW-1003">Cell membrane</keyword>
<protein>
    <recommendedName>
        <fullName evidence="2">Type IV secretion system protein</fullName>
    </recommendedName>
</protein>
<evidence type="ECO:0000313" key="5">
    <source>
        <dbReference type="EMBL" id="MEJ8815250.1"/>
    </source>
</evidence>
<comment type="subcellular location">
    <subcellularLocation>
        <location evidence="2">Cell inner membrane</location>
        <topology evidence="2">Peripheral membrane protein</topology>
        <orientation evidence="2">Cytoplasmic side</orientation>
    </subcellularLocation>
</comment>
<dbReference type="InterPro" id="IPR027417">
    <property type="entry name" value="P-loop_NTPase"/>
</dbReference>
<dbReference type="Gene3D" id="3.40.50.300">
    <property type="entry name" value="P-loop containing nucleotide triphosphate hydrolases"/>
    <property type="match status" value="1"/>
</dbReference>
<dbReference type="CDD" id="cd01130">
    <property type="entry name" value="VirB11-like_ATPase"/>
    <property type="match status" value="1"/>
</dbReference>
<keyword evidence="2" id="KW-0067">ATP-binding</keyword>
<organism evidence="5 6">
    <name type="scientific">Variovorax ureilyticus</name>
    <dbReference type="NCBI Taxonomy" id="1836198"/>
    <lineage>
        <taxon>Bacteria</taxon>
        <taxon>Pseudomonadati</taxon>
        <taxon>Pseudomonadota</taxon>
        <taxon>Betaproteobacteria</taxon>
        <taxon>Burkholderiales</taxon>
        <taxon>Comamonadaceae</taxon>
        <taxon>Variovorax</taxon>
    </lineage>
</organism>
<keyword evidence="2" id="KW-0472">Membrane</keyword>
<comment type="similarity">
    <text evidence="1 2">Belongs to the GSP E family.</text>
</comment>
<dbReference type="NCBIfam" id="TIGR02788">
    <property type="entry name" value="VirB11"/>
    <property type="match status" value="1"/>
</dbReference>
<proteinExistence type="inferred from homology"/>
<sequence>MRFEPTPPRLDRESGNPSAASAPSSSARPADEAPSSLALFLGPLGQLLDDPEVTEICINEPGCAFVERQSGWTREELPFASFGWCVSIAKLVANFTRQRVSAHEPLLSATLPGGERIQIVLPPATLERTVSITIRRPSNALWTLEELDTMGILGPTRSIPAIEARQAQLEYLSHEDRELTACLARRQFVQFLRRAVQLRKNILLSGATGSGKTTVSKALILEVPPEDRLITIEDVKELSLRNQPNHVRLFYSQGAQGEAQVTPGQLLASAKRQRPDRVFVSELRTGEEVYDYLVSVNTGHPGSITSVHADTAEMAFVALAQLMKRSQAGQGMTTREGVELAKLSVDIVVQCGRDRSRAGSPRVVREIWYDPGTRHAELA</sequence>
<dbReference type="RefSeq" id="WP_340360462.1">
    <property type="nucleotide sequence ID" value="NZ_JBBKZU010000018.1"/>
</dbReference>
<dbReference type="InterPro" id="IPR014155">
    <property type="entry name" value="VirB11"/>
</dbReference>
<dbReference type="Pfam" id="PF00437">
    <property type="entry name" value="T2SSE"/>
    <property type="match status" value="1"/>
</dbReference>
<accession>A0ABU8VNM3</accession>
<feature type="compositionally biased region" description="Basic and acidic residues" evidence="3">
    <location>
        <begin position="1"/>
        <end position="14"/>
    </location>
</feature>
<feature type="compositionally biased region" description="Low complexity" evidence="3">
    <location>
        <begin position="17"/>
        <end position="32"/>
    </location>
</feature>
<evidence type="ECO:0000259" key="4">
    <source>
        <dbReference type="Pfam" id="PF00437"/>
    </source>
</evidence>